<dbReference type="PANTHER" id="PTHR10529">
    <property type="entry name" value="AP COMPLEX SUBUNIT MU"/>
    <property type="match status" value="1"/>
</dbReference>
<dbReference type="SUPFAM" id="SSF64356">
    <property type="entry name" value="SNARE-like"/>
    <property type="match status" value="1"/>
</dbReference>
<dbReference type="GO" id="GO:0030131">
    <property type="term" value="C:clathrin adaptor complex"/>
    <property type="evidence" value="ECO:0007669"/>
    <property type="project" value="UniProtKB-UniRule"/>
</dbReference>
<keyword evidence="3 9" id="KW-0813">Transport</keyword>
<dbReference type="PIRSF" id="PIRSF005992">
    <property type="entry name" value="Clathrin_mu"/>
    <property type="match status" value="1"/>
</dbReference>
<dbReference type="CDD" id="cd09251">
    <property type="entry name" value="AP-2_Mu2_Cterm"/>
    <property type="match status" value="1"/>
</dbReference>
<dbReference type="InterPro" id="IPR028565">
    <property type="entry name" value="MHD"/>
</dbReference>
<dbReference type="OrthoDB" id="10259133at2759"/>
<keyword evidence="8" id="KW-0168">Coated pit</keyword>
<dbReference type="AlphaFoldDB" id="A0A9D4YTF5"/>
<dbReference type="Pfam" id="PF00928">
    <property type="entry name" value="Adap_comp_sub"/>
    <property type="match status" value="1"/>
</dbReference>
<keyword evidence="6 9" id="KW-0653">Protein transport</keyword>
<keyword evidence="4" id="KW-1003">Cell membrane</keyword>
<gene>
    <name evidence="11" type="ORF">D9Q98_007719</name>
</gene>
<evidence type="ECO:0000259" key="10">
    <source>
        <dbReference type="PROSITE" id="PS51072"/>
    </source>
</evidence>
<dbReference type="Gene3D" id="2.60.40.1170">
    <property type="entry name" value="Mu homology domain, subdomain B"/>
    <property type="match status" value="2"/>
</dbReference>
<evidence type="ECO:0000256" key="2">
    <source>
        <dbReference type="ARBA" id="ARBA00004277"/>
    </source>
</evidence>
<dbReference type="FunFam" id="3.30.450.60:FF:000002">
    <property type="entry name" value="AP-2 complex subunit mu, putative"/>
    <property type="match status" value="1"/>
</dbReference>
<sequence length="429" mass="48312">MSGPLAISNESLGALYFINGRGDVLIQRIYRDDIERNLASAFRTQVINSKETDAASLVPVRQLGDASLIYLRASNVYLLAITKRNSNAMMVMQFLSRLVELVRAYCHGEFSEDVVKGNFVLIYELLDEVLDHGYPQVTDPAVMKSFIFQKGWVTPATKKKREAEAANATLQVTGAVGWRKEGLRYKKNEVFLDVIENVNMLMSAQGSVLRCEVQGKLVMKAFLSGMPDIKLGLNDKLEDVTFHPCVNLGRFNAEKVVSFVPPDGEFELMKYRCTEGITLPFKAVALINEHGRTRLDVTVKVKSTFPMKLFATNMVVLVPVPDQTARASFNITAGKAKYDPKRHALVWKLKKFPGETEHTLAASVELIATTRDKRPWSRPPLSMSFQVPMHSASGVRVQYLKVWEKSSYKVDKWVRRLLRANAGDYEVRL</sequence>
<evidence type="ECO:0000256" key="9">
    <source>
        <dbReference type="PIRNR" id="PIRNR005992"/>
    </source>
</evidence>
<comment type="subcellular location">
    <subcellularLocation>
        <location evidence="1">Cell membrane</location>
    </subcellularLocation>
    <subcellularLocation>
        <location evidence="2">Membrane</location>
        <location evidence="2">Coated pit</location>
        <topology evidence="2">Peripheral membrane protein</topology>
        <orientation evidence="2">Cytoplasmic side</orientation>
    </subcellularLocation>
</comment>
<evidence type="ECO:0000256" key="6">
    <source>
        <dbReference type="ARBA" id="ARBA00022927"/>
    </source>
</evidence>
<dbReference type="InterPro" id="IPR001392">
    <property type="entry name" value="Clathrin_mu"/>
</dbReference>
<dbReference type="InterPro" id="IPR043512">
    <property type="entry name" value="Mu2_C"/>
</dbReference>
<dbReference type="InterPro" id="IPR022775">
    <property type="entry name" value="AP_mu_sigma_su"/>
</dbReference>
<reference evidence="11" key="2">
    <citation type="submission" date="2020-11" db="EMBL/GenBank/DDBJ databases">
        <authorList>
            <person name="Cecchin M."/>
            <person name="Marcolungo L."/>
            <person name="Rossato M."/>
            <person name="Girolomoni L."/>
            <person name="Cosentino E."/>
            <person name="Cuine S."/>
            <person name="Li-Beisson Y."/>
            <person name="Delledonne M."/>
            <person name="Ballottari M."/>
        </authorList>
    </citation>
    <scope>NUCLEOTIDE SEQUENCE</scope>
    <source>
        <strain evidence="11">211/11P</strain>
        <tissue evidence="11">Whole cell</tissue>
    </source>
</reference>
<dbReference type="CDD" id="cd14836">
    <property type="entry name" value="AP2_Mu_N"/>
    <property type="match status" value="1"/>
</dbReference>
<evidence type="ECO:0000256" key="5">
    <source>
        <dbReference type="ARBA" id="ARBA00022583"/>
    </source>
</evidence>
<keyword evidence="5" id="KW-0254">Endocytosis</keyword>
<evidence type="ECO:0000256" key="8">
    <source>
        <dbReference type="ARBA" id="ARBA00023176"/>
    </source>
</evidence>
<name>A0A9D4YTF5_CHLVU</name>
<keyword evidence="7" id="KW-0472">Membrane</keyword>
<evidence type="ECO:0000313" key="12">
    <source>
        <dbReference type="Proteomes" id="UP001055712"/>
    </source>
</evidence>
<evidence type="ECO:0000256" key="3">
    <source>
        <dbReference type="ARBA" id="ARBA00022448"/>
    </source>
</evidence>
<dbReference type="SUPFAM" id="SSF49447">
    <property type="entry name" value="Second domain of Mu2 adaptin subunit (ap50) of ap2 adaptor"/>
    <property type="match status" value="1"/>
</dbReference>
<feature type="domain" description="MHD" evidence="10">
    <location>
        <begin position="187"/>
        <end position="428"/>
    </location>
</feature>
<dbReference type="GO" id="GO:0005886">
    <property type="term" value="C:plasma membrane"/>
    <property type="evidence" value="ECO:0007669"/>
    <property type="project" value="UniProtKB-SubCell"/>
</dbReference>
<evidence type="ECO:0000256" key="7">
    <source>
        <dbReference type="ARBA" id="ARBA00023136"/>
    </source>
</evidence>
<organism evidence="11 12">
    <name type="scientific">Chlorella vulgaris</name>
    <name type="common">Green alga</name>
    <dbReference type="NCBI Taxonomy" id="3077"/>
    <lineage>
        <taxon>Eukaryota</taxon>
        <taxon>Viridiplantae</taxon>
        <taxon>Chlorophyta</taxon>
        <taxon>core chlorophytes</taxon>
        <taxon>Trebouxiophyceae</taxon>
        <taxon>Chlorellales</taxon>
        <taxon>Chlorellaceae</taxon>
        <taxon>Chlorella clade</taxon>
        <taxon>Chlorella</taxon>
    </lineage>
</organism>
<dbReference type="Gene3D" id="3.30.450.60">
    <property type="match status" value="1"/>
</dbReference>
<proteinExistence type="inferred from homology"/>
<protein>
    <recommendedName>
        <fullName evidence="10">MHD domain-containing protein</fullName>
    </recommendedName>
</protein>
<dbReference type="GO" id="GO:0006897">
    <property type="term" value="P:endocytosis"/>
    <property type="evidence" value="ECO:0007669"/>
    <property type="project" value="UniProtKB-KW"/>
</dbReference>
<comment type="similarity">
    <text evidence="9">Belongs to the adaptor complexes medium subunit family.</text>
</comment>
<evidence type="ECO:0000256" key="4">
    <source>
        <dbReference type="ARBA" id="ARBA00022475"/>
    </source>
</evidence>
<dbReference type="PROSITE" id="PS00990">
    <property type="entry name" value="CLAT_ADAPTOR_M_1"/>
    <property type="match status" value="1"/>
</dbReference>
<keyword evidence="12" id="KW-1185">Reference proteome</keyword>
<dbReference type="InterPro" id="IPR043532">
    <property type="entry name" value="AP2_Mu_N"/>
</dbReference>
<dbReference type="PROSITE" id="PS51072">
    <property type="entry name" value="MHD"/>
    <property type="match status" value="1"/>
</dbReference>
<dbReference type="EMBL" id="SIDB01000011">
    <property type="protein sequence ID" value="KAI3425743.1"/>
    <property type="molecule type" value="Genomic_DNA"/>
</dbReference>
<reference evidence="11" key="1">
    <citation type="journal article" date="2019" name="Plant J.">
        <title>Chlorella vulgaris genome assembly and annotation reveals the molecular basis for metabolic acclimation to high light conditions.</title>
        <authorList>
            <person name="Cecchin M."/>
            <person name="Marcolungo L."/>
            <person name="Rossato M."/>
            <person name="Girolomoni L."/>
            <person name="Cosentino E."/>
            <person name="Cuine S."/>
            <person name="Li-Beisson Y."/>
            <person name="Delledonne M."/>
            <person name="Ballottari M."/>
        </authorList>
    </citation>
    <scope>NUCLEOTIDE SEQUENCE</scope>
    <source>
        <strain evidence="11">211/11P</strain>
    </source>
</reference>
<dbReference type="Proteomes" id="UP001055712">
    <property type="component" value="Unassembled WGS sequence"/>
</dbReference>
<comment type="caution">
    <text evidence="11">The sequence shown here is derived from an EMBL/GenBank/DDBJ whole genome shotgun (WGS) entry which is preliminary data.</text>
</comment>
<dbReference type="InterPro" id="IPR036168">
    <property type="entry name" value="AP2_Mu_C_sf"/>
</dbReference>
<dbReference type="InterPro" id="IPR011012">
    <property type="entry name" value="Longin-like_dom_sf"/>
</dbReference>
<dbReference type="InterPro" id="IPR018240">
    <property type="entry name" value="Clathrin_mu_CS"/>
</dbReference>
<evidence type="ECO:0000256" key="1">
    <source>
        <dbReference type="ARBA" id="ARBA00004236"/>
    </source>
</evidence>
<dbReference type="InterPro" id="IPR050431">
    <property type="entry name" value="Adaptor_comp_med_subunit"/>
</dbReference>
<evidence type="ECO:0000313" key="11">
    <source>
        <dbReference type="EMBL" id="KAI3425743.1"/>
    </source>
</evidence>
<dbReference type="Pfam" id="PF01217">
    <property type="entry name" value="Clat_adaptor_s"/>
    <property type="match status" value="1"/>
</dbReference>
<dbReference type="PRINTS" id="PR00314">
    <property type="entry name" value="CLATHRINADPT"/>
</dbReference>
<dbReference type="GO" id="GO:0006886">
    <property type="term" value="P:intracellular protein transport"/>
    <property type="evidence" value="ECO:0007669"/>
    <property type="project" value="UniProtKB-UniRule"/>
</dbReference>
<dbReference type="GO" id="GO:0005905">
    <property type="term" value="C:clathrin-coated pit"/>
    <property type="evidence" value="ECO:0007669"/>
    <property type="project" value="UniProtKB-KW"/>
</dbReference>
<accession>A0A9D4YTF5</accession>